<evidence type="ECO:0000256" key="1">
    <source>
        <dbReference type="SAM" id="Phobius"/>
    </source>
</evidence>
<keyword evidence="1" id="KW-0472">Membrane</keyword>
<dbReference type="HOGENOM" id="CLU_3163101_0_0_2"/>
<dbReference type="AlphaFoldDB" id="H8I9U8"/>
<name>H8I9U8_METCZ</name>
<evidence type="ECO:0000313" key="3">
    <source>
        <dbReference type="Proteomes" id="UP000005233"/>
    </source>
</evidence>
<gene>
    <name evidence="2" type="ordered locus">Mtc_2171</name>
</gene>
<keyword evidence="1" id="KW-0812">Transmembrane</keyword>
<proteinExistence type="predicted"/>
<evidence type="ECO:0000313" key="2">
    <source>
        <dbReference type="EMBL" id="AFD00908.1"/>
    </source>
</evidence>
<protein>
    <submittedName>
        <fullName evidence="2">Uncharacterized protein</fullName>
    </submittedName>
</protein>
<reference evidence="2 3" key="1">
    <citation type="journal article" date="2012" name="J. Bacteriol.">
        <title>Complete genome sequence of a thermophilic methanogen, Methanocella conradii HZ254, isolated from Chinese rice field soil.</title>
        <authorList>
            <person name="Lu Z."/>
            <person name="Lu Y."/>
        </authorList>
    </citation>
    <scope>NUCLEOTIDE SEQUENCE [LARGE SCALE GENOMIC DNA]</scope>
    <source>
        <strain evidence="3">DSM 24694 / JCM 17849 / CGMCC 1.5162 / HZ254</strain>
    </source>
</reference>
<keyword evidence="1" id="KW-1133">Transmembrane helix</keyword>
<accession>H8I9U8</accession>
<dbReference type="STRING" id="1041930.Mtc_2171"/>
<dbReference type="EMBL" id="CP003243">
    <property type="protein sequence ID" value="AFD00908.1"/>
    <property type="molecule type" value="Genomic_DNA"/>
</dbReference>
<sequence>MGSIITENKYVIAFYWAVMTGGTAINTLIYIHWLINWTCMTRAGVAR</sequence>
<organism evidence="2 3">
    <name type="scientific">Methanocella conradii (strain DSM 24694 / JCM 17849 / CGMCC 1.5162 / HZ254)</name>
    <dbReference type="NCBI Taxonomy" id="1041930"/>
    <lineage>
        <taxon>Archaea</taxon>
        <taxon>Methanobacteriati</taxon>
        <taxon>Methanobacteriota</taxon>
        <taxon>Stenosarchaea group</taxon>
        <taxon>Methanomicrobia</taxon>
        <taxon>Methanocellales</taxon>
        <taxon>Methanocellaceae</taxon>
        <taxon>Methanocella</taxon>
    </lineage>
</organism>
<feature type="transmembrane region" description="Helical" evidence="1">
    <location>
        <begin position="12"/>
        <end position="35"/>
    </location>
</feature>
<dbReference type="KEGG" id="mez:Mtc_2171"/>
<keyword evidence="3" id="KW-1185">Reference proteome</keyword>
<dbReference type="Proteomes" id="UP000005233">
    <property type="component" value="Chromosome"/>
</dbReference>